<comment type="caution">
    <text evidence="1">Lacks conserved residue(s) required for the propagation of feature annotation.</text>
</comment>
<keyword evidence="4" id="KW-1185">Reference proteome</keyword>
<feature type="domain" description="LptD C-terminal" evidence="2">
    <location>
        <begin position="324"/>
        <end position="729"/>
    </location>
</feature>
<comment type="subcellular location">
    <subcellularLocation>
        <location evidence="1">Cell outer membrane</location>
    </subcellularLocation>
</comment>
<evidence type="ECO:0000313" key="4">
    <source>
        <dbReference type="Proteomes" id="UP001055429"/>
    </source>
</evidence>
<evidence type="ECO:0000256" key="1">
    <source>
        <dbReference type="HAMAP-Rule" id="MF_01411"/>
    </source>
</evidence>
<dbReference type="InterPro" id="IPR020889">
    <property type="entry name" value="LipoPS_assembly_LptD"/>
</dbReference>
<accession>A0ABY4SL28</accession>
<reference evidence="3" key="1">
    <citation type="submission" date="2022-05" db="EMBL/GenBank/DDBJ databases">
        <title>Brevundimonas albigilva TT17 genome sequence.</title>
        <authorList>
            <person name="Lee K."/>
            <person name="Son H."/>
        </authorList>
    </citation>
    <scope>NUCLEOTIDE SEQUENCE</scope>
    <source>
        <strain evidence="3">TT17</strain>
    </source>
</reference>
<evidence type="ECO:0000259" key="2">
    <source>
        <dbReference type="Pfam" id="PF04453"/>
    </source>
</evidence>
<dbReference type="PANTHER" id="PTHR30189:SF1">
    <property type="entry name" value="LPS-ASSEMBLY PROTEIN LPTD"/>
    <property type="match status" value="1"/>
</dbReference>
<gene>
    <name evidence="1 3" type="primary">lptD</name>
    <name evidence="3" type="ORF">M8231_11120</name>
</gene>
<protein>
    <recommendedName>
        <fullName evidence="1">LPS-assembly protein LptD</fullName>
    </recommendedName>
</protein>
<evidence type="ECO:0000313" key="3">
    <source>
        <dbReference type="EMBL" id="URI14371.1"/>
    </source>
</evidence>
<dbReference type="HAMAP" id="MF_01411">
    <property type="entry name" value="LPS_assembly_LptD"/>
    <property type="match status" value="1"/>
</dbReference>
<dbReference type="InterPro" id="IPR007543">
    <property type="entry name" value="LptD_C"/>
</dbReference>
<dbReference type="EMBL" id="CP097649">
    <property type="protein sequence ID" value="URI14371.1"/>
    <property type="molecule type" value="Genomic_DNA"/>
</dbReference>
<keyword evidence="1" id="KW-0998">Cell outer membrane</keyword>
<feature type="signal peptide" evidence="1">
    <location>
        <begin position="1"/>
        <end position="35"/>
    </location>
</feature>
<dbReference type="InterPro" id="IPR050218">
    <property type="entry name" value="LptD"/>
</dbReference>
<name>A0ABY4SL28_9CAUL</name>
<dbReference type="Pfam" id="PF04453">
    <property type="entry name" value="LptD"/>
    <property type="match status" value="1"/>
</dbReference>
<dbReference type="RefSeq" id="WP_249749923.1">
    <property type="nucleotide sequence ID" value="NZ_CP097298.1"/>
</dbReference>
<sequence precursor="true">MQGDRRERRSNVLRHRLLAGAALIACAPLASPALAQTAAGAPQSAPAADGLAPDAVYVEAESARRDGDVVTAQGGPDDRVYLRTRGHTLRGESVSYDLAAGTAAAQGQVEATAPDGTVVHASRLELDQNLNAGVAVDFATRTPDGASLMAATAVRRSETANEMNYAIFTPCPICDANGPKTPSVSIQAEKVVQDEELRAILYRNAVFRIGGVPVFYTPFFAHPDPTVERASGLLVPIVNYDEGRGVSVELPYLIVVSPSEDWLISPQINTEVAPLLNLQWRRRFVNGQVVVRGGYTYERNFGDFDLNGDGDFESNVRFGDRDHRSYLLSHGEFDPEGPWRFGFTAERTSDKTLFDRYDVRDPYQDNGLYYGDRRRLISQVYAERQSERSYLSVAAFSIQSLRLDPRFADTDFRDADGFKVFEDDDTLPLVAPLIDARWEPEGPVLGGRLRLKGSAVSLYRDAYVGSPVLRPELLPTTTVGAGGVDTRRVTGQFEWRRALISPLGVRWEPFVDGRADVYSVGDLPPVLGVDPDDATVSRTRLSAGVDVSYPLIRRTAEADIILEPVAQLSVSTDPDLDPRIPNEDAQIVELDESSLFRIDRFSGYDLLEGGARFTAGGRATIRWAEGRSASLFVGRSHRFDQEDAFRTPIPDDPTRLYDPTGLASETSDWVVQGTFSPSDRIRSWGHATIDGSGDIRRAEAAVDGRWGRRNLASISYIVDRSDPLYIEDRPDPANPGGPPLGSLNRNYEFIQLAGQQFVYRNWGFTVAGIADLERDVITRSEVGLLFDDDCFRFELGFRRDNTRVRPSGPSEGVYVRLNLATFGGSGYGQSEMR</sequence>
<feature type="chain" id="PRO_5044923981" description="LPS-assembly protein LptD" evidence="1">
    <location>
        <begin position="36"/>
        <end position="833"/>
    </location>
</feature>
<comment type="function">
    <text evidence="1">Involved in the assembly of lipopolysaccharide (LPS) at the surface of the outer membrane.</text>
</comment>
<dbReference type="PANTHER" id="PTHR30189">
    <property type="entry name" value="LPS-ASSEMBLY PROTEIN"/>
    <property type="match status" value="1"/>
</dbReference>
<dbReference type="Proteomes" id="UP001055429">
    <property type="component" value="Chromosome"/>
</dbReference>
<keyword evidence="1" id="KW-0472">Membrane</keyword>
<keyword evidence="1" id="KW-0732">Signal</keyword>
<comment type="similarity">
    <text evidence="1">Belongs to the LptD family.</text>
</comment>
<proteinExistence type="inferred from homology"/>
<comment type="subunit">
    <text evidence="1">Component of the lipopolysaccharide transport and assembly complex.</text>
</comment>
<organism evidence="3 4">
    <name type="scientific">Brevundimonas albigilva</name>
    <dbReference type="NCBI Taxonomy" id="1312364"/>
    <lineage>
        <taxon>Bacteria</taxon>
        <taxon>Pseudomonadati</taxon>
        <taxon>Pseudomonadota</taxon>
        <taxon>Alphaproteobacteria</taxon>
        <taxon>Caulobacterales</taxon>
        <taxon>Caulobacteraceae</taxon>
        <taxon>Brevundimonas</taxon>
    </lineage>
</organism>